<dbReference type="InterPro" id="IPR001680">
    <property type="entry name" value="WD40_rpt"/>
</dbReference>
<reference evidence="13" key="1">
    <citation type="submission" date="2020-01" db="EMBL/GenBank/DDBJ databases">
        <title>Draft genome sequence of the Termite Coptotermes fromosanus.</title>
        <authorList>
            <person name="Itakura S."/>
            <person name="Yosikawa Y."/>
            <person name="Umezawa K."/>
        </authorList>
    </citation>
    <scope>NUCLEOTIDE SEQUENCE [LARGE SCALE GENOMIC DNA]</scope>
</reference>
<dbReference type="Proteomes" id="UP000502823">
    <property type="component" value="Unassembled WGS sequence"/>
</dbReference>
<feature type="repeat" description="WD" evidence="9">
    <location>
        <begin position="63"/>
        <end position="104"/>
    </location>
</feature>
<dbReference type="InterPro" id="IPR055410">
    <property type="entry name" value="Beta-prop_CAF1B_HIR1"/>
</dbReference>
<evidence type="ECO:0000256" key="8">
    <source>
        <dbReference type="ARBA" id="ARBA00023242"/>
    </source>
</evidence>
<dbReference type="PANTHER" id="PTHR15271">
    <property type="entry name" value="CHROMATIN ASSEMBLY FACTOR 1 SUBUNIT B"/>
    <property type="match status" value="1"/>
</dbReference>
<name>A0A6L2Q6A4_COPFO</name>
<dbReference type="PANTHER" id="PTHR15271:SF4">
    <property type="entry name" value="CHROMATIN ASSEMBLY FACTOR 1 SUBUNIT B"/>
    <property type="match status" value="1"/>
</dbReference>
<evidence type="ECO:0000256" key="6">
    <source>
        <dbReference type="ARBA" id="ARBA00022853"/>
    </source>
</evidence>
<feature type="region of interest" description="Disordered" evidence="10">
    <location>
        <begin position="386"/>
        <end position="457"/>
    </location>
</feature>
<proteinExistence type="inferred from homology"/>
<dbReference type="PROSITE" id="PS50082">
    <property type="entry name" value="WD_REPEATS_2"/>
    <property type="match status" value="3"/>
</dbReference>
<evidence type="ECO:0000256" key="1">
    <source>
        <dbReference type="ARBA" id="ARBA00004123"/>
    </source>
</evidence>
<dbReference type="GO" id="GO:0005634">
    <property type="term" value="C:nucleus"/>
    <property type="evidence" value="ECO:0007669"/>
    <property type="project" value="UniProtKB-SubCell"/>
</dbReference>
<comment type="similarity">
    <text evidence="2">Belongs to the WD repeat HIR1 family.</text>
</comment>
<comment type="caution">
    <text evidence="12">The sequence shown here is derived from an EMBL/GenBank/DDBJ whole genome shotgun (WGS) entry which is preliminary data.</text>
</comment>
<keyword evidence="8" id="KW-0539">Nucleus</keyword>
<dbReference type="PROSITE" id="PS00678">
    <property type="entry name" value="WD_REPEATS_1"/>
    <property type="match status" value="1"/>
</dbReference>
<evidence type="ECO:0000313" key="12">
    <source>
        <dbReference type="EMBL" id="GFG40493.1"/>
    </source>
</evidence>
<evidence type="ECO:0000256" key="4">
    <source>
        <dbReference type="ARBA" id="ARBA00022737"/>
    </source>
</evidence>
<feature type="region of interest" description="Disordered" evidence="10">
    <location>
        <begin position="733"/>
        <end position="779"/>
    </location>
</feature>
<evidence type="ECO:0000256" key="3">
    <source>
        <dbReference type="ARBA" id="ARBA00022574"/>
    </source>
</evidence>
<dbReference type="InterPro" id="IPR019775">
    <property type="entry name" value="WD40_repeat_CS"/>
</dbReference>
<dbReference type="GO" id="GO:0006334">
    <property type="term" value="P:nucleosome assembly"/>
    <property type="evidence" value="ECO:0007669"/>
    <property type="project" value="TreeGrafter"/>
</dbReference>
<feature type="repeat" description="WD" evidence="9">
    <location>
        <begin position="166"/>
        <end position="207"/>
    </location>
</feature>
<dbReference type="SUPFAM" id="SSF50978">
    <property type="entry name" value="WD40 repeat-like"/>
    <property type="match status" value="1"/>
</dbReference>
<evidence type="ECO:0000259" key="11">
    <source>
        <dbReference type="Pfam" id="PF24105"/>
    </source>
</evidence>
<dbReference type="EMBL" id="BLKM01002183">
    <property type="protein sequence ID" value="GFG40493.1"/>
    <property type="molecule type" value="Genomic_DNA"/>
</dbReference>
<keyword evidence="13" id="KW-1185">Reference proteome</keyword>
<accession>A0A6L2Q6A4</accession>
<feature type="compositionally biased region" description="Low complexity" evidence="10">
    <location>
        <begin position="735"/>
        <end position="755"/>
    </location>
</feature>
<evidence type="ECO:0000256" key="9">
    <source>
        <dbReference type="PROSITE-ProRule" id="PRU00221"/>
    </source>
</evidence>
<keyword evidence="7" id="KW-0234">DNA repair</keyword>
<keyword evidence="5" id="KW-0227">DNA damage</keyword>
<dbReference type="PRINTS" id="PR00319">
    <property type="entry name" value="GPROTEINB"/>
</dbReference>
<feature type="region of interest" description="Disordered" evidence="10">
    <location>
        <begin position="469"/>
        <end position="505"/>
    </location>
</feature>
<feature type="region of interest" description="Disordered" evidence="10">
    <location>
        <begin position="536"/>
        <end position="557"/>
    </location>
</feature>
<keyword evidence="6" id="KW-0156">Chromatin regulator</keyword>
<feature type="compositionally biased region" description="Basic and acidic residues" evidence="10">
    <location>
        <begin position="386"/>
        <end position="397"/>
    </location>
</feature>
<feature type="repeat" description="WD" evidence="9">
    <location>
        <begin position="124"/>
        <end position="165"/>
    </location>
</feature>
<evidence type="ECO:0000256" key="2">
    <source>
        <dbReference type="ARBA" id="ARBA00007306"/>
    </source>
</evidence>
<dbReference type="SMART" id="SM00320">
    <property type="entry name" value="WD40"/>
    <property type="match status" value="5"/>
</dbReference>
<dbReference type="Gene3D" id="2.130.10.10">
    <property type="entry name" value="YVTN repeat-like/Quinoprotein amine dehydrogenase"/>
    <property type="match status" value="1"/>
</dbReference>
<keyword evidence="4" id="KW-0677">Repeat</keyword>
<evidence type="ECO:0000256" key="10">
    <source>
        <dbReference type="SAM" id="MobiDB-lite"/>
    </source>
</evidence>
<dbReference type="InterPro" id="IPR001632">
    <property type="entry name" value="WD40_G-protein_beta-like"/>
</dbReference>
<dbReference type="FunCoup" id="A0A6L2Q6A4">
    <property type="interactions" value="1468"/>
</dbReference>
<feature type="compositionally biased region" description="Basic and acidic residues" evidence="10">
    <location>
        <begin position="407"/>
        <end position="422"/>
    </location>
</feature>
<evidence type="ECO:0000256" key="5">
    <source>
        <dbReference type="ARBA" id="ARBA00022763"/>
    </source>
</evidence>
<dbReference type="PROSITE" id="PS50294">
    <property type="entry name" value="WD_REPEATS_REGION"/>
    <property type="match status" value="2"/>
</dbReference>
<organism evidence="12 13">
    <name type="scientific">Coptotermes formosanus</name>
    <name type="common">Formosan subterranean termite</name>
    <dbReference type="NCBI Taxonomy" id="36987"/>
    <lineage>
        <taxon>Eukaryota</taxon>
        <taxon>Metazoa</taxon>
        <taxon>Ecdysozoa</taxon>
        <taxon>Arthropoda</taxon>
        <taxon>Hexapoda</taxon>
        <taxon>Insecta</taxon>
        <taxon>Pterygota</taxon>
        <taxon>Neoptera</taxon>
        <taxon>Polyneoptera</taxon>
        <taxon>Dictyoptera</taxon>
        <taxon>Blattodea</taxon>
        <taxon>Blattoidea</taxon>
        <taxon>Termitoidae</taxon>
        <taxon>Rhinotermitidae</taxon>
        <taxon>Coptotermes</taxon>
    </lineage>
</organism>
<dbReference type="InterPro" id="IPR015943">
    <property type="entry name" value="WD40/YVTN_repeat-like_dom_sf"/>
</dbReference>
<protein>
    <recommendedName>
        <fullName evidence="11">CAF1B/HIR1 beta-propeller domain-containing protein</fullName>
    </recommendedName>
</protein>
<dbReference type="AlphaFoldDB" id="A0A6L2Q6A4"/>
<feature type="compositionally biased region" description="Basic and acidic residues" evidence="10">
    <location>
        <begin position="485"/>
        <end position="494"/>
    </location>
</feature>
<keyword evidence="3 9" id="KW-0853">WD repeat</keyword>
<dbReference type="Pfam" id="PF24105">
    <property type="entry name" value="Beta-prop_CAF1B_HIR1"/>
    <property type="match status" value="1"/>
</dbReference>
<dbReference type="GO" id="GO:0033186">
    <property type="term" value="C:CAF-1 complex"/>
    <property type="evidence" value="ECO:0007669"/>
    <property type="project" value="TreeGrafter"/>
</dbReference>
<evidence type="ECO:0000256" key="7">
    <source>
        <dbReference type="ARBA" id="ARBA00023204"/>
    </source>
</evidence>
<feature type="compositionally biased region" description="Basic and acidic residues" evidence="10">
    <location>
        <begin position="429"/>
        <end position="441"/>
    </location>
</feature>
<gene>
    <name evidence="12" type="ORF">Cfor_06505</name>
</gene>
<dbReference type="InterPro" id="IPR045145">
    <property type="entry name" value="PTHR15271"/>
</dbReference>
<feature type="domain" description="CAF1B/HIR1 beta-propeller" evidence="11">
    <location>
        <begin position="1"/>
        <end position="379"/>
    </location>
</feature>
<sequence length="779" mass="86230">MKCTIPEISWHNRDPVLSVDIQLACKNENFERLATGGIDYHVVIWHVEIQVTGAVKVEFAADLQRHQRAVNVVRFSPSGEFLASADDESVIIIWKQKTDQDAPDFPSGDSDSTTKEQWLGIRLLRGHMEDIYDLSWSPDSLNLISGSVDNSAIVWDVHKGRNVGLLKEHKGFVQGVAWDPLNQYVATLSSDRMCRVYSVNNKKLVSRVSKAQLPVPESSELHGKVVCLFHDDTLKSFFRRLCFSPDGQLLIAPSGIIENPASDKNCNATFIFTRHMLNRPAVYLPSNNQYTVAVRCCPLLFELRDRESMFALPYRMILAVATQTSVLLYDTQQPEPFGIVSNIHYTRLTDVTWSGNGRMLVVSSTDGYCSIVTFAVGELGVVYEPRKDTPSEERVDETTAGIQPLEGHGDRSGKDIVSKDTARSALSEGTDKPEGFLDKPPTHSAESPKQFCGSDKMLDNHECDKTAAKSVRLHSSEETEVSPHPSEEKFENVKNPDLQTTPESSKINFYGISQSLSQQEKTPRRIKPILLSSPQKLSTKPFHSNDVPERKMESTSIRTPKRICPIMIAAPNKSLNDKSSEAANLDDVPDADASERIHLPPSQRCPNEERTPGCRKRLIESTPCTKPLAASEAAFDSGVSSDNLITDASAGNTKMNDNLETTRSYDTECEVGLLDEPMKAEHNPFTPVDNTAVLRCIKAKPADAAVASSELESMEVENNDSLLTKSKYASKVESLETSSSATSPVSPLPSSVMPVQDKRTPRRVQLITLSSPKSRKKLL</sequence>
<comment type="subcellular location">
    <subcellularLocation>
        <location evidence="1">Nucleus</location>
    </subcellularLocation>
</comment>
<dbReference type="OrthoDB" id="71227at2759"/>
<dbReference type="InParanoid" id="A0A6L2Q6A4"/>
<dbReference type="InterPro" id="IPR036322">
    <property type="entry name" value="WD40_repeat_dom_sf"/>
</dbReference>
<dbReference type="GO" id="GO:0006281">
    <property type="term" value="P:DNA repair"/>
    <property type="evidence" value="ECO:0007669"/>
    <property type="project" value="UniProtKB-KW"/>
</dbReference>
<dbReference type="GO" id="GO:0006335">
    <property type="term" value="P:DNA replication-dependent chromatin assembly"/>
    <property type="evidence" value="ECO:0007669"/>
    <property type="project" value="InterPro"/>
</dbReference>
<evidence type="ECO:0000313" key="13">
    <source>
        <dbReference type="Proteomes" id="UP000502823"/>
    </source>
</evidence>